<proteinExistence type="predicted"/>
<evidence type="ECO:0000313" key="2">
    <source>
        <dbReference type="EMBL" id="AUI37373.1"/>
    </source>
</evidence>
<feature type="transmembrane region" description="Helical" evidence="1">
    <location>
        <begin position="50"/>
        <end position="74"/>
    </location>
</feature>
<protein>
    <submittedName>
        <fullName evidence="2">Uncharacterized protein</fullName>
    </submittedName>
</protein>
<evidence type="ECO:0000256" key="1">
    <source>
        <dbReference type="SAM" id="Phobius"/>
    </source>
</evidence>
<accession>A0ABN5FWE2</accession>
<keyword evidence="1" id="KW-1133">Transmembrane helix</keyword>
<organism evidence="2 3">
    <name type="scientific">Bacillus caldolyticus</name>
    <dbReference type="NCBI Taxonomy" id="1394"/>
    <lineage>
        <taxon>Bacteria</taxon>
        <taxon>Bacillati</taxon>
        <taxon>Bacillota</taxon>
        <taxon>Bacilli</taxon>
        <taxon>Bacillales</taxon>
        <taxon>Anoxybacillaceae</taxon>
        <taxon>Geobacillus</taxon>
        <taxon>Geobacillus thermoleovorans group</taxon>
    </lineage>
</organism>
<reference evidence="2 3" key="1">
    <citation type="submission" date="2018-02" db="EMBL/GenBank/DDBJ databases">
        <title>Complete genome and methylome analysis of Bacillus caldolyticus.</title>
        <authorList>
            <person name="Fomenkov A.I."/>
            <person name="Mersha F."/>
            <person name="Vincze T."/>
            <person name="Roberts R.J."/>
        </authorList>
    </citation>
    <scope>NUCLEOTIDE SEQUENCE [LARGE SCALE GENOMIC DNA]</scope>
    <source>
        <strain evidence="2 3">NEB414</strain>
    </source>
</reference>
<sequence>MRRNKKILSIFAERVRNVSSQKDFSRLFENKISIIIILTTKIKLFDYEQLHLRFIIIFFSVKSATFFLLINFIYLTSFQA</sequence>
<dbReference type="EMBL" id="CP025074">
    <property type="protein sequence ID" value="AUI37373.1"/>
    <property type="molecule type" value="Genomic_DNA"/>
</dbReference>
<gene>
    <name evidence="2" type="ORF">CWI35_13330</name>
</gene>
<name>A0ABN5FWE2_BACCL</name>
<dbReference type="Proteomes" id="UP000265462">
    <property type="component" value="Chromosome"/>
</dbReference>
<evidence type="ECO:0000313" key="3">
    <source>
        <dbReference type="Proteomes" id="UP000265462"/>
    </source>
</evidence>
<keyword evidence="1" id="KW-0812">Transmembrane</keyword>
<keyword evidence="1" id="KW-0472">Membrane</keyword>
<keyword evidence="3" id="KW-1185">Reference proteome</keyword>